<evidence type="ECO:0008006" key="4">
    <source>
        <dbReference type="Google" id="ProtNLM"/>
    </source>
</evidence>
<name>A0ABV3U9J1_9GAMM</name>
<reference evidence="2 3" key="1">
    <citation type="journal article" date="2011" name="Int. J. Syst. Evol. Microbiol.">
        <title>Zhongshania antarctica gen. nov., sp. nov. and Zhongshania guokunii sp. nov., gammaproteobacteria respectively isolated from coastal attached (fast) ice and surface seawater of the Antarctic.</title>
        <authorList>
            <person name="Li H.J."/>
            <person name="Zhang X.Y."/>
            <person name="Chen C.X."/>
            <person name="Zhang Y.J."/>
            <person name="Gao Z.M."/>
            <person name="Yu Y."/>
            <person name="Chen X.L."/>
            <person name="Chen B."/>
            <person name="Zhang Y.Z."/>
        </authorList>
    </citation>
    <scope>NUCLEOTIDE SEQUENCE [LARGE SCALE GENOMIC DNA]</scope>
    <source>
        <strain evidence="2 3">ZS6-22T</strain>
    </source>
</reference>
<comment type="caution">
    <text evidence="2">The sequence shown here is derived from an EMBL/GenBank/DDBJ whole genome shotgun (WGS) entry which is preliminary data.</text>
</comment>
<sequence length="73" mass="7661">MLSNRVGVKSIQIVACSLAAVFLLPLGVFADEPTQLIEEVTVVGAVRSSATIVIADIDVAGDESLQEMPVAYE</sequence>
<evidence type="ECO:0000256" key="1">
    <source>
        <dbReference type="SAM" id="SignalP"/>
    </source>
</evidence>
<gene>
    <name evidence="2" type="ORF">AB4876_14310</name>
</gene>
<protein>
    <recommendedName>
        <fullName evidence="4">TonB-dependent receptor</fullName>
    </recommendedName>
</protein>
<keyword evidence="1" id="KW-0732">Signal</keyword>
<dbReference type="Proteomes" id="UP001557485">
    <property type="component" value="Unassembled WGS sequence"/>
</dbReference>
<dbReference type="EMBL" id="JBFRYA010000013">
    <property type="protein sequence ID" value="MEX1670091.1"/>
    <property type="molecule type" value="Genomic_DNA"/>
</dbReference>
<evidence type="ECO:0000313" key="2">
    <source>
        <dbReference type="EMBL" id="MEX1670091.1"/>
    </source>
</evidence>
<keyword evidence="3" id="KW-1185">Reference proteome</keyword>
<organism evidence="2 3">
    <name type="scientific">Zhongshania guokunii</name>
    <dbReference type="NCBI Taxonomy" id="641783"/>
    <lineage>
        <taxon>Bacteria</taxon>
        <taxon>Pseudomonadati</taxon>
        <taxon>Pseudomonadota</taxon>
        <taxon>Gammaproteobacteria</taxon>
        <taxon>Cellvibrionales</taxon>
        <taxon>Spongiibacteraceae</taxon>
        <taxon>Zhongshania</taxon>
    </lineage>
</organism>
<proteinExistence type="predicted"/>
<dbReference type="RefSeq" id="WP_368382458.1">
    <property type="nucleotide sequence ID" value="NZ_JBFRYA010000013.1"/>
</dbReference>
<accession>A0ABV3U9J1</accession>
<evidence type="ECO:0000313" key="3">
    <source>
        <dbReference type="Proteomes" id="UP001557485"/>
    </source>
</evidence>
<feature type="signal peptide" evidence="1">
    <location>
        <begin position="1"/>
        <end position="30"/>
    </location>
</feature>
<feature type="chain" id="PRO_5045493826" description="TonB-dependent receptor" evidence="1">
    <location>
        <begin position="31"/>
        <end position="73"/>
    </location>
</feature>